<accession>A0A853F501</accession>
<reference evidence="2 3" key="1">
    <citation type="submission" date="2020-05" db="EMBL/GenBank/DDBJ databases">
        <title>Horizontal transmission and recombination maintain forever young bacterial symbiont genomes.</title>
        <authorList>
            <person name="Russell S.L."/>
            <person name="Pepper-Tunick E."/>
            <person name="Svedberg J."/>
            <person name="Byrne A."/>
            <person name="Ruelas Castillo J."/>
            <person name="Vollmers C."/>
            <person name="Beinart R.A."/>
            <person name="Corbett-Detig R."/>
        </authorList>
    </citation>
    <scope>NUCLEOTIDE SEQUENCE [LARGE SCALE GENOMIC DNA]</scope>
    <source>
        <strain evidence="2">455</strain>
    </source>
</reference>
<gene>
    <name evidence="2" type="ORF">H0A76_12445</name>
</gene>
<proteinExistence type="predicted"/>
<dbReference type="AlphaFoldDB" id="A0A853F501"/>
<name>A0A853F501_9GAMM</name>
<feature type="region of interest" description="Disordered" evidence="1">
    <location>
        <begin position="64"/>
        <end position="84"/>
    </location>
</feature>
<evidence type="ECO:0000313" key="2">
    <source>
        <dbReference type="EMBL" id="NYT28588.1"/>
    </source>
</evidence>
<feature type="compositionally biased region" description="Basic residues" evidence="1">
    <location>
        <begin position="72"/>
        <end position="84"/>
    </location>
</feature>
<dbReference type="EMBL" id="JACCHT010000004">
    <property type="protein sequence ID" value="NYT28588.1"/>
    <property type="molecule type" value="Genomic_DNA"/>
</dbReference>
<dbReference type="Proteomes" id="UP000568751">
    <property type="component" value="Unassembled WGS sequence"/>
</dbReference>
<sequence>MRLISSQKNKHERWRLDRKLKKSFQKRVLRVRNGENIKCWSMIKTIVFRRENREKKFLEKTFSRKEKEKNYQRKKGKKNSNNRK</sequence>
<organism evidence="2 3">
    <name type="scientific">Candidatus Thiodubiliella endoseptemdiera</name>
    <dbReference type="NCBI Taxonomy" id="2738886"/>
    <lineage>
        <taxon>Bacteria</taxon>
        <taxon>Pseudomonadati</taxon>
        <taxon>Pseudomonadota</taxon>
        <taxon>Gammaproteobacteria</taxon>
        <taxon>Candidatus Pseudothioglobaceae</taxon>
        <taxon>Candidatus Thiodubiliella</taxon>
    </lineage>
</organism>
<evidence type="ECO:0000313" key="3">
    <source>
        <dbReference type="Proteomes" id="UP000568751"/>
    </source>
</evidence>
<evidence type="ECO:0000256" key="1">
    <source>
        <dbReference type="SAM" id="MobiDB-lite"/>
    </source>
</evidence>
<protein>
    <submittedName>
        <fullName evidence="2">Uncharacterized protein</fullName>
    </submittedName>
</protein>
<comment type="caution">
    <text evidence="2">The sequence shown here is derived from an EMBL/GenBank/DDBJ whole genome shotgun (WGS) entry which is preliminary data.</text>
</comment>